<feature type="compositionally biased region" description="Basic and acidic residues" evidence="1">
    <location>
        <begin position="544"/>
        <end position="555"/>
    </location>
</feature>
<name>A2F4X6_TRIV3</name>
<dbReference type="EMBL" id="DS113616">
    <property type="protein sequence ID" value="EAY00041.1"/>
    <property type="molecule type" value="Genomic_DNA"/>
</dbReference>
<feature type="compositionally biased region" description="Basic and acidic residues" evidence="1">
    <location>
        <begin position="631"/>
        <end position="640"/>
    </location>
</feature>
<feature type="compositionally biased region" description="Low complexity" evidence="1">
    <location>
        <begin position="91"/>
        <end position="108"/>
    </location>
</feature>
<sequence length="697" mass="80184">MFFGQEGERLEQKRAEQRSQYAADLKRQIEEQGKPSVLRQNGQNSVSSPYRVIDDSPPKNYQSFATKTFMDDDPRAQSPRRHVNEREEPDNSYYSQPPSYQSSNSQNNQASIDRILNYELPMKLKPLEDAITNLNTKLNRSNANSNDLFSTIRDKISELQMNMTKLSQKTEENTLKIKYLSSEMSERNHKYQEAISSSQNNQINNNNVSAMEEDIIALTKWQTNIEQSINSSIEQINRMILDVSQKSYDSDLHIMQQMENMNKQTAYTFGKVSTCISSIQDSIISMNNDINQLNNAVNLSSTDLKNRVQTYFVNNSQALDIIQSEFIQTSSNMHDFISQQLKSLEEALCGEVNARKSAISNNEIPNNEKANDSQLSNVKEIVNNEFKGYFETIMNRIDEYENNVEINYKQTQQKVAKINNNLVDMSYDDSELRGRIEFLEERLISQSDGRPKTSDQAKHTLSNSKNFAKPVVKLLPMGIKPKSDDHEKIFETSNKEVEDKLYEVDMEGISVRDSLQDLKNIVPKSNLSPKENNDRPDSPLPISPKKEAKLKEENQKNPNRPKVSFILPNWFTPPKPRDANYYAKPIYEENDNEPPFELNYDNLESPEEEEMVEEEEEEVNESGKPKSPVKPPDEPNEGKPRRPKSPRKGKNKSLMSKSINNQFMIAQKIKPIKIDDFDGNSSLQPIEMMQFTPVQKD</sequence>
<organism evidence="2 3">
    <name type="scientific">Trichomonas vaginalis (strain ATCC PRA-98 / G3)</name>
    <dbReference type="NCBI Taxonomy" id="412133"/>
    <lineage>
        <taxon>Eukaryota</taxon>
        <taxon>Metamonada</taxon>
        <taxon>Parabasalia</taxon>
        <taxon>Trichomonadida</taxon>
        <taxon>Trichomonadidae</taxon>
        <taxon>Trichomonas</taxon>
    </lineage>
</organism>
<dbReference type="AlphaFoldDB" id="A2F4X6"/>
<feature type="compositionally biased region" description="Basic and acidic residues" evidence="1">
    <location>
        <begin position="1"/>
        <end position="17"/>
    </location>
</feature>
<dbReference type="VEuPathDB" id="TrichDB:TVAGG3_1069870"/>
<reference evidence="2" key="2">
    <citation type="journal article" date="2007" name="Science">
        <title>Draft genome sequence of the sexually transmitted pathogen Trichomonas vaginalis.</title>
        <authorList>
            <person name="Carlton J.M."/>
            <person name="Hirt R.P."/>
            <person name="Silva J.C."/>
            <person name="Delcher A.L."/>
            <person name="Schatz M."/>
            <person name="Zhao Q."/>
            <person name="Wortman J.R."/>
            <person name="Bidwell S.L."/>
            <person name="Alsmark U.C.M."/>
            <person name="Besteiro S."/>
            <person name="Sicheritz-Ponten T."/>
            <person name="Noel C.J."/>
            <person name="Dacks J.B."/>
            <person name="Foster P.G."/>
            <person name="Simillion C."/>
            <person name="Van de Peer Y."/>
            <person name="Miranda-Saavedra D."/>
            <person name="Barton G.J."/>
            <person name="Westrop G.D."/>
            <person name="Mueller S."/>
            <person name="Dessi D."/>
            <person name="Fiori P.L."/>
            <person name="Ren Q."/>
            <person name="Paulsen I."/>
            <person name="Zhang H."/>
            <person name="Bastida-Corcuera F.D."/>
            <person name="Simoes-Barbosa A."/>
            <person name="Brown M.T."/>
            <person name="Hayes R.D."/>
            <person name="Mukherjee M."/>
            <person name="Okumura C.Y."/>
            <person name="Schneider R."/>
            <person name="Smith A.J."/>
            <person name="Vanacova S."/>
            <person name="Villalvazo M."/>
            <person name="Haas B.J."/>
            <person name="Pertea M."/>
            <person name="Feldblyum T.V."/>
            <person name="Utterback T.R."/>
            <person name="Shu C.L."/>
            <person name="Osoegawa K."/>
            <person name="de Jong P.J."/>
            <person name="Hrdy I."/>
            <person name="Horvathova L."/>
            <person name="Zubacova Z."/>
            <person name="Dolezal P."/>
            <person name="Malik S.B."/>
            <person name="Logsdon J.M. Jr."/>
            <person name="Henze K."/>
            <person name="Gupta A."/>
            <person name="Wang C.C."/>
            <person name="Dunne R.L."/>
            <person name="Upcroft J.A."/>
            <person name="Upcroft P."/>
            <person name="White O."/>
            <person name="Salzberg S.L."/>
            <person name="Tang P."/>
            <person name="Chiu C.-H."/>
            <person name="Lee Y.-S."/>
            <person name="Embley T.M."/>
            <person name="Coombs G.H."/>
            <person name="Mottram J.C."/>
            <person name="Tachezy J."/>
            <person name="Fraser-Liggett C.M."/>
            <person name="Johnson P.J."/>
        </authorList>
    </citation>
    <scope>NUCLEOTIDE SEQUENCE [LARGE SCALE GENOMIC DNA]</scope>
    <source>
        <strain evidence="2">G3</strain>
    </source>
</reference>
<reference evidence="2" key="1">
    <citation type="submission" date="2006-10" db="EMBL/GenBank/DDBJ databases">
        <authorList>
            <person name="Amadeo P."/>
            <person name="Zhao Q."/>
            <person name="Wortman J."/>
            <person name="Fraser-Liggett C."/>
            <person name="Carlton J."/>
        </authorList>
    </citation>
    <scope>NUCLEOTIDE SEQUENCE</scope>
    <source>
        <strain evidence="2">G3</strain>
    </source>
</reference>
<keyword evidence="3" id="KW-1185">Reference proteome</keyword>
<evidence type="ECO:0000313" key="3">
    <source>
        <dbReference type="Proteomes" id="UP000001542"/>
    </source>
</evidence>
<protein>
    <submittedName>
        <fullName evidence="2">Uncharacterized protein</fullName>
    </submittedName>
</protein>
<dbReference type="InParanoid" id="A2F4X6"/>
<evidence type="ECO:0000313" key="2">
    <source>
        <dbReference type="EMBL" id="EAY00041.1"/>
    </source>
</evidence>
<gene>
    <name evidence="2" type="ORF">TVAG_345890</name>
</gene>
<feature type="region of interest" description="Disordered" evidence="1">
    <location>
        <begin position="1"/>
        <end position="108"/>
    </location>
</feature>
<evidence type="ECO:0000256" key="1">
    <source>
        <dbReference type="SAM" id="MobiDB-lite"/>
    </source>
</evidence>
<dbReference type="RefSeq" id="XP_001312970.1">
    <property type="nucleotide sequence ID" value="XM_001312969.1"/>
</dbReference>
<feature type="compositionally biased region" description="Basic and acidic residues" evidence="1">
    <location>
        <begin position="24"/>
        <end position="33"/>
    </location>
</feature>
<feature type="compositionally biased region" description="Basic residues" evidence="1">
    <location>
        <begin position="641"/>
        <end position="651"/>
    </location>
</feature>
<feature type="compositionally biased region" description="Acidic residues" evidence="1">
    <location>
        <begin position="604"/>
        <end position="620"/>
    </location>
</feature>
<feature type="region of interest" description="Disordered" evidence="1">
    <location>
        <begin position="521"/>
        <end position="662"/>
    </location>
</feature>
<dbReference type="Proteomes" id="UP000001542">
    <property type="component" value="Unassembled WGS sequence"/>
</dbReference>
<dbReference type="VEuPathDB" id="TrichDB:TVAG_345890"/>
<dbReference type="KEGG" id="tva:4757852"/>
<proteinExistence type="predicted"/>
<feature type="compositionally biased region" description="Polar residues" evidence="1">
    <location>
        <begin position="38"/>
        <end position="48"/>
    </location>
</feature>
<accession>A2F4X6</accession>